<dbReference type="EMBL" id="JXTC01000345">
    <property type="protein sequence ID" value="PON62535.1"/>
    <property type="molecule type" value="Genomic_DNA"/>
</dbReference>
<gene>
    <name evidence="2" type="ORF">TorRG33x02_278610</name>
</gene>
<evidence type="ECO:0000256" key="1">
    <source>
        <dbReference type="SAM" id="MobiDB-lite"/>
    </source>
</evidence>
<dbReference type="InParanoid" id="A0A2P5CNF4"/>
<feature type="compositionally biased region" description="Polar residues" evidence="1">
    <location>
        <begin position="85"/>
        <end position="102"/>
    </location>
</feature>
<dbReference type="STRING" id="63057.A0A2P5CNF4"/>
<keyword evidence="3" id="KW-1185">Reference proteome</keyword>
<accession>A0A2P5CNF4</accession>
<reference evidence="3" key="1">
    <citation type="submission" date="2016-06" db="EMBL/GenBank/DDBJ databases">
        <title>Parallel loss of symbiosis genes in relatives of nitrogen-fixing non-legume Parasponia.</title>
        <authorList>
            <person name="Van Velzen R."/>
            <person name="Holmer R."/>
            <person name="Bu F."/>
            <person name="Rutten L."/>
            <person name="Van Zeijl A."/>
            <person name="Liu W."/>
            <person name="Santuari L."/>
            <person name="Cao Q."/>
            <person name="Sharma T."/>
            <person name="Shen D."/>
            <person name="Roswanjaya Y."/>
            <person name="Wardhani T."/>
            <person name="Kalhor M.S."/>
            <person name="Jansen J."/>
            <person name="Van den Hoogen J."/>
            <person name="Gungor B."/>
            <person name="Hartog M."/>
            <person name="Hontelez J."/>
            <person name="Verver J."/>
            <person name="Yang W.-C."/>
            <person name="Schijlen E."/>
            <person name="Repin R."/>
            <person name="Schilthuizen M."/>
            <person name="Schranz E."/>
            <person name="Heidstra R."/>
            <person name="Miyata K."/>
            <person name="Fedorova E."/>
            <person name="Kohlen W."/>
            <person name="Bisseling T."/>
            <person name="Smit S."/>
            <person name="Geurts R."/>
        </authorList>
    </citation>
    <scope>NUCLEOTIDE SEQUENCE [LARGE SCALE GENOMIC DNA]</scope>
    <source>
        <strain evidence="3">cv. RG33-2</strain>
    </source>
</reference>
<evidence type="ECO:0000313" key="2">
    <source>
        <dbReference type="EMBL" id="PON62535.1"/>
    </source>
</evidence>
<proteinExistence type="predicted"/>
<dbReference type="AlphaFoldDB" id="A0A2P5CNF4"/>
<organism evidence="2 3">
    <name type="scientific">Trema orientale</name>
    <name type="common">Charcoal tree</name>
    <name type="synonym">Celtis orientalis</name>
    <dbReference type="NCBI Taxonomy" id="63057"/>
    <lineage>
        <taxon>Eukaryota</taxon>
        <taxon>Viridiplantae</taxon>
        <taxon>Streptophyta</taxon>
        <taxon>Embryophyta</taxon>
        <taxon>Tracheophyta</taxon>
        <taxon>Spermatophyta</taxon>
        <taxon>Magnoliopsida</taxon>
        <taxon>eudicotyledons</taxon>
        <taxon>Gunneridae</taxon>
        <taxon>Pentapetalae</taxon>
        <taxon>rosids</taxon>
        <taxon>fabids</taxon>
        <taxon>Rosales</taxon>
        <taxon>Cannabaceae</taxon>
        <taxon>Trema</taxon>
    </lineage>
</organism>
<comment type="caution">
    <text evidence="2">The sequence shown here is derived from an EMBL/GenBank/DDBJ whole genome shotgun (WGS) entry which is preliminary data.</text>
</comment>
<protein>
    <submittedName>
        <fullName evidence="2">Uncharacterized protein</fullName>
    </submittedName>
</protein>
<evidence type="ECO:0000313" key="3">
    <source>
        <dbReference type="Proteomes" id="UP000237000"/>
    </source>
</evidence>
<feature type="region of interest" description="Disordered" evidence="1">
    <location>
        <begin position="66"/>
        <end position="102"/>
    </location>
</feature>
<dbReference type="OrthoDB" id="10479859at2759"/>
<dbReference type="Proteomes" id="UP000237000">
    <property type="component" value="Unassembled WGS sequence"/>
</dbReference>
<name>A0A2P5CNF4_TREOI</name>
<sequence>MARTSSSSSDNVPPNHLVNDFYFLALFDHGEIFPISDEKYAQELSLQEALMSAIFSLFPIKKEKKNTTNDTPLMDNRPKRKVKTETLQSSSQRVIKSEPTTSIRKKRRCRRSMLKSRNRKNVLVATFMLKRLETACAFHAGVGMNFAMTVDPNGLQAIHIIKHIKTTSGSEFIRNEFVIR</sequence>